<keyword evidence="3" id="KW-1185">Reference proteome</keyword>
<organism evidence="2 3">
    <name type="scientific">Pendulispora rubella</name>
    <dbReference type="NCBI Taxonomy" id="2741070"/>
    <lineage>
        <taxon>Bacteria</taxon>
        <taxon>Pseudomonadati</taxon>
        <taxon>Myxococcota</taxon>
        <taxon>Myxococcia</taxon>
        <taxon>Myxococcales</taxon>
        <taxon>Sorangiineae</taxon>
        <taxon>Pendulisporaceae</taxon>
        <taxon>Pendulispora</taxon>
    </lineage>
</organism>
<dbReference type="EMBL" id="CP089983">
    <property type="protein sequence ID" value="WXB06915.1"/>
    <property type="molecule type" value="Genomic_DNA"/>
</dbReference>
<protein>
    <submittedName>
        <fullName evidence="2">FG-GAP-like repeat-containing protein</fullName>
    </submittedName>
</protein>
<gene>
    <name evidence="2" type="ORF">LVJ94_06655</name>
</gene>
<dbReference type="InterPro" id="IPR028994">
    <property type="entry name" value="Integrin_alpha_N"/>
</dbReference>
<dbReference type="RefSeq" id="WP_394836573.1">
    <property type="nucleotide sequence ID" value="NZ_CP089929.1"/>
</dbReference>
<name>A0ABZ2LCL2_9BACT</name>
<evidence type="ECO:0000313" key="3">
    <source>
        <dbReference type="Proteomes" id="UP001374803"/>
    </source>
</evidence>
<dbReference type="SUPFAM" id="SSF69318">
    <property type="entry name" value="Integrin alpha N-terminal domain"/>
    <property type="match status" value="1"/>
</dbReference>
<proteinExistence type="predicted"/>
<dbReference type="PROSITE" id="PS51257">
    <property type="entry name" value="PROKAR_LIPOPROTEIN"/>
    <property type="match status" value="1"/>
</dbReference>
<sequence>MRRHDPLLLVTFLGALAVACSSKSDDSPDKSPNDPGNDNPVLGEKFELSPIEYTLPVAGMRLAGIYTTANQGAYTSEGDEFWALRDMNGDRYPDLVITTTIRQVLSEEPGDDNILDEVFDLSASPNWHVYLGSAEGFRKDFIQWPVPQGGRTARGFNRMAMQGGADRIHNGHGQVNKQGDLAWVVRDMDGDGKPDLVVTGSAEELVQVGYVFRVFGGDAEAPYWRVYLNDGSGFSKEPTKWLVPKTPVWDTFAGLSLEASAVRANYKTQVWEMRDMNGDKRPDIVAYGKVEEIKAGPDAGAGGFRARPPGQPSAPHWDVYLNDGKGFSAASTSWTLPKQRGVGDDGLNATSGPASVADAEDGDNVWSVFDMTGDGKPDLVITASQISQQMKAFGYPSTSHWEVYANTGTGFDSMKPWPLPRGGIGAGGYFAAAVSSVNVPGDKVWRTVDIDGDAKPDLVVTGEFSAGADPGVYNLGRQGDNPFWRVFHNKGDSFEGENEGKDWKLPQPGGLRDHGFATTESLFASEGSKKVGDENWTLLDVTADGQPELVRLSDVLEDPRNPGNPQYTIARVQGYDHTPHWTVHKNIP</sequence>
<accession>A0ABZ2LCL2</accession>
<feature type="compositionally biased region" description="Basic and acidic residues" evidence="1">
    <location>
        <begin position="23"/>
        <end position="32"/>
    </location>
</feature>
<evidence type="ECO:0000313" key="2">
    <source>
        <dbReference type="EMBL" id="WXB06915.1"/>
    </source>
</evidence>
<reference evidence="2" key="1">
    <citation type="submission" date="2021-12" db="EMBL/GenBank/DDBJ databases">
        <title>Discovery of the Pendulisporaceae a myxobacterial family with distinct sporulation behavior and unique specialized metabolism.</title>
        <authorList>
            <person name="Garcia R."/>
            <person name="Popoff A."/>
            <person name="Bader C.D."/>
            <person name="Loehr J."/>
            <person name="Walesch S."/>
            <person name="Walt C."/>
            <person name="Boldt J."/>
            <person name="Bunk B."/>
            <person name="Haeckl F.J.F.P.J."/>
            <person name="Gunesch A.P."/>
            <person name="Birkelbach J."/>
            <person name="Nuebel U."/>
            <person name="Pietschmann T."/>
            <person name="Bach T."/>
            <person name="Mueller R."/>
        </authorList>
    </citation>
    <scope>NUCLEOTIDE SEQUENCE</scope>
    <source>
        <strain evidence="2">MSr11367</strain>
    </source>
</reference>
<dbReference type="Proteomes" id="UP001374803">
    <property type="component" value="Chromosome"/>
</dbReference>
<feature type="region of interest" description="Disordered" evidence="1">
    <location>
        <begin position="23"/>
        <end position="43"/>
    </location>
</feature>
<dbReference type="Gene3D" id="2.130.10.130">
    <property type="entry name" value="Integrin alpha, N-terminal"/>
    <property type="match status" value="2"/>
</dbReference>
<evidence type="ECO:0000256" key="1">
    <source>
        <dbReference type="SAM" id="MobiDB-lite"/>
    </source>
</evidence>